<name>A0A5B2VGE9_9HYPH</name>
<dbReference type="RefSeq" id="WP_149816317.1">
    <property type="nucleotide sequence ID" value="NZ_VUOA01000016.1"/>
</dbReference>
<evidence type="ECO:0000256" key="1">
    <source>
        <dbReference type="SAM" id="Phobius"/>
    </source>
</evidence>
<protein>
    <submittedName>
        <fullName evidence="2">Uncharacterized protein</fullName>
    </submittedName>
</protein>
<dbReference type="OrthoDB" id="6115808at2"/>
<comment type="caution">
    <text evidence="2">The sequence shown here is derived from an EMBL/GenBank/DDBJ whole genome shotgun (WGS) entry which is preliminary data.</text>
</comment>
<organism evidence="2 3">
    <name type="scientific">Salinarimonas soli</name>
    <dbReference type="NCBI Taxonomy" id="1638099"/>
    <lineage>
        <taxon>Bacteria</taxon>
        <taxon>Pseudomonadati</taxon>
        <taxon>Pseudomonadota</taxon>
        <taxon>Alphaproteobacteria</taxon>
        <taxon>Hyphomicrobiales</taxon>
        <taxon>Salinarimonadaceae</taxon>
        <taxon>Salinarimonas</taxon>
    </lineage>
</organism>
<keyword evidence="1" id="KW-0472">Membrane</keyword>
<sequence length="329" mass="36960">MTEAAASRVPAAPEASTGAGRLDDLMLAMDVVDTLRHQDTLVARELDGERREADLVERLRRLYKSQGIAVPDRVLLEGVRSLEEARFAYAPPPPGLSRTLAELWVGRHRLYRALLGLLALAVVGAGLYYAGVVRPRQERIEAARIAGEQERRELSELLPRALETGHREVLDEARVDEARARADQILGDGRSALARRDREGAQRAVSDLEELRAQLRREYTLRIVSRPGEPTGVWRIPARNRNARNYYVVVEAVSPDNRLVELPVTSEEDGRTAVVSRWGQRVSEATFESVRRDKDDDGIVQRNQLGEKRRGQLDVDYAIPVENGAILRW</sequence>
<evidence type="ECO:0000313" key="3">
    <source>
        <dbReference type="Proteomes" id="UP000323142"/>
    </source>
</evidence>
<dbReference type="EMBL" id="VUOA01000016">
    <property type="protein sequence ID" value="KAA2237985.1"/>
    <property type="molecule type" value="Genomic_DNA"/>
</dbReference>
<reference evidence="2 3" key="2">
    <citation type="submission" date="2019-09" db="EMBL/GenBank/DDBJ databases">
        <authorList>
            <person name="Jin C."/>
        </authorList>
    </citation>
    <scope>NUCLEOTIDE SEQUENCE [LARGE SCALE GENOMIC DNA]</scope>
    <source>
        <strain evidence="2 3">BN140002</strain>
    </source>
</reference>
<gene>
    <name evidence="2" type="ORF">F0L46_06855</name>
</gene>
<feature type="transmembrane region" description="Helical" evidence="1">
    <location>
        <begin position="110"/>
        <end position="130"/>
    </location>
</feature>
<dbReference type="Proteomes" id="UP000323142">
    <property type="component" value="Unassembled WGS sequence"/>
</dbReference>
<dbReference type="AlphaFoldDB" id="A0A5B2VGE9"/>
<dbReference type="InterPro" id="IPR045964">
    <property type="entry name" value="DUF6384"/>
</dbReference>
<keyword evidence="1" id="KW-0812">Transmembrane</keyword>
<proteinExistence type="predicted"/>
<dbReference type="Pfam" id="PF19911">
    <property type="entry name" value="DUF6384"/>
    <property type="match status" value="1"/>
</dbReference>
<keyword evidence="3" id="KW-1185">Reference proteome</keyword>
<accession>A0A5B2VGE9</accession>
<keyword evidence="1" id="KW-1133">Transmembrane helix</keyword>
<reference evidence="2 3" key="1">
    <citation type="submission" date="2019-09" db="EMBL/GenBank/DDBJ databases">
        <title>Salinarimonas rosea gen. nov., sp. nov., a new member of the a-2 subgroup of the Proteobacteria.</title>
        <authorList>
            <person name="Liu J."/>
        </authorList>
    </citation>
    <scope>NUCLEOTIDE SEQUENCE [LARGE SCALE GENOMIC DNA]</scope>
    <source>
        <strain evidence="2 3">BN140002</strain>
    </source>
</reference>
<evidence type="ECO:0000313" key="2">
    <source>
        <dbReference type="EMBL" id="KAA2237985.1"/>
    </source>
</evidence>